<dbReference type="InterPro" id="IPR024042">
    <property type="entry name" value="TM1646-like_dom_sf"/>
</dbReference>
<organism evidence="2 3">
    <name type="scientific">Allopseudospirillum japonicum</name>
    <dbReference type="NCBI Taxonomy" id="64971"/>
    <lineage>
        <taxon>Bacteria</taxon>
        <taxon>Pseudomonadati</taxon>
        <taxon>Pseudomonadota</taxon>
        <taxon>Gammaproteobacteria</taxon>
        <taxon>Oceanospirillales</taxon>
        <taxon>Oceanospirillaceae</taxon>
        <taxon>Allopseudospirillum</taxon>
    </lineage>
</organism>
<proteinExistence type="predicted"/>
<dbReference type="AlphaFoldDB" id="A0A1H6QDM8"/>
<dbReference type="Gene3D" id="1.20.120.490">
    <property type="entry name" value="Hypothetical protein TM1646-like domain"/>
    <property type="match status" value="1"/>
</dbReference>
<evidence type="ECO:0008006" key="4">
    <source>
        <dbReference type="Google" id="ProtNLM"/>
    </source>
</evidence>
<feature type="compositionally biased region" description="Basic and acidic residues" evidence="1">
    <location>
        <begin position="1"/>
        <end position="27"/>
    </location>
</feature>
<dbReference type="STRING" id="64971.SAMN05421831_101414"/>
<dbReference type="Pfam" id="PF03885">
    <property type="entry name" value="DUF327"/>
    <property type="match status" value="1"/>
</dbReference>
<dbReference type="RefSeq" id="WP_093308279.1">
    <property type="nucleotide sequence ID" value="NZ_FNYH01000001.1"/>
</dbReference>
<name>A0A1H6QDM8_9GAMM</name>
<evidence type="ECO:0000313" key="2">
    <source>
        <dbReference type="EMBL" id="SEI41799.1"/>
    </source>
</evidence>
<feature type="region of interest" description="Disordered" evidence="1">
    <location>
        <begin position="1"/>
        <end position="30"/>
    </location>
</feature>
<dbReference type="EMBL" id="FNYH01000001">
    <property type="protein sequence ID" value="SEI41799.1"/>
    <property type="molecule type" value="Genomic_DNA"/>
</dbReference>
<gene>
    <name evidence="2" type="ORF">SAMN05421831_101414</name>
</gene>
<reference evidence="3" key="1">
    <citation type="submission" date="2016-10" db="EMBL/GenBank/DDBJ databases">
        <authorList>
            <person name="Varghese N."/>
            <person name="Submissions S."/>
        </authorList>
    </citation>
    <scope>NUCLEOTIDE SEQUENCE [LARGE SCALE GENOMIC DNA]</scope>
    <source>
        <strain evidence="3">DSM 7165</strain>
    </source>
</reference>
<evidence type="ECO:0000313" key="3">
    <source>
        <dbReference type="Proteomes" id="UP000242999"/>
    </source>
</evidence>
<dbReference type="InterPro" id="IPR005585">
    <property type="entry name" value="DUF327"/>
</dbReference>
<accession>A0A1H6QDM8</accession>
<dbReference type="Proteomes" id="UP000242999">
    <property type="component" value="Unassembled WGS sequence"/>
</dbReference>
<sequence length="156" mass="17642">MQINDKLKSLRNERKSGRIGQRHAEHAEDIEESVSFSDHLTQQVNTHQAVPLRVELGRMQEALSKAGDELERNPTLGNLEVFRALLASIVKKVTQQGFAIDNLGPGWQAQDRHQIIRTLDEDATHLLDLVLQEQKDRVAITRRVVQIKGLVVDLLS</sequence>
<dbReference type="OrthoDB" id="6119333at2"/>
<dbReference type="SUPFAM" id="SSF158397">
    <property type="entry name" value="TM1646-like"/>
    <property type="match status" value="1"/>
</dbReference>
<evidence type="ECO:0000256" key="1">
    <source>
        <dbReference type="SAM" id="MobiDB-lite"/>
    </source>
</evidence>
<protein>
    <recommendedName>
        <fullName evidence="4">DUF327 domain-containing protein</fullName>
    </recommendedName>
</protein>
<keyword evidence="3" id="KW-1185">Reference proteome</keyword>